<name>A0A6B8RLD1_9BACL</name>
<comment type="similarity">
    <text evidence="2 10">Belongs to the MscL family.</text>
</comment>
<evidence type="ECO:0000256" key="9">
    <source>
        <dbReference type="ARBA" id="ARBA00023303"/>
    </source>
</evidence>
<dbReference type="EMBL" id="CP034235">
    <property type="protein sequence ID" value="QGQ96325.1"/>
    <property type="molecule type" value="Genomic_DNA"/>
</dbReference>
<keyword evidence="5 10" id="KW-0812">Transmembrane</keyword>
<keyword evidence="12" id="KW-1185">Reference proteome</keyword>
<keyword evidence="6 10" id="KW-1133">Transmembrane helix</keyword>
<keyword evidence="4 10" id="KW-1003">Cell membrane</keyword>
<feature type="transmembrane region" description="Helical" evidence="10">
    <location>
        <begin position="38"/>
        <end position="57"/>
    </location>
</feature>
<evidence type="ECO:0000256" key="6">
    <source>
        <dbReference type="ARBA" id="ARBA00022989"/>
    </source>
</evidence>
<evidence type="ECO:0000313" key="12">
    <source>
        <dbReference type="Proteomes" id="UP000426246"/>
    </source>
</evidence>
<dbReference type="OrthoDB" id="9810350at2"/>
<reference evidence="12" key="1">
    <citation type="submission" date="2018-11" db="EMBL/GenBank/DDBJ databases">
        <title>Complete genome sequence of Paenibacillus sp. ML311-T8.</title>
        <authorList>
            <person name="Nam Y.-D."/>
            <person name="Kang J."/>
            <person name="Chung W.-H."/>
            <person name="Park Y.S."/>
        </authorList>
    </citation>
    <scope>NUCLEOTIDE SEQUENCE [LARGE SCALE GENOMIC DNA]</scope>
    <source>
        <strain evidence="12">ML311-T8</strain>
    </source>
</reference>
<evidence type="ECO:0000256" key="8">
    <source>
        <dbReference type="ARBA" id="ARBA00023136"/>
    </source>
</evidence>
<dbReference type="InterPro" id="IPR001185">
    <property type="entry name" value="MS_channel"/>
</dbReference>
<dbReference type="HAMAP" id="MF_00115">
    <property type="entry name" value="MscL"/>
    <property type="match status" value="1"/>
</dbReference>
<feature type="transmembrane region" description="Helical" evidence="10">
    <location>
        <begin position="77"/>
        <end position="101"/>
    </location>
</feature>
<comment type="function">
    <text evidence="10">Channel that opens in response to stretch forces in the membrane lipid bilayer. May participate in the regulation of osmotic pressure changes within the cell.</text>
</comment>
<evidence type="ECO:0000256" key="3">
    <source>
        <dbReference type="ARBA" id="ARBA00022448"/>
    </source>
</evidence>
<dbReference type="NCBIfam" id="TIGR00220">
    <property type="entry name" value="mscL"/>
    <property type="match status" value="1"/>
</dbReference>
<evidence type="ECO:0000256" key="4">
    <source>
        <dbReference type="ARBA" id="ARBA00022475"/>
    </source>
</evidence>
<evidence type="ECO:0000256" key="2">
    <source>
        <dbReference type="ARBA" id="ARBA00007254"/>
    </source>
</evidence>
<sequence>MLKDFKSFAFKGNMVDLAVGVIIGAAFSKVITSIVNDLIMPFLGLLLGSVNFADLFISLDGRHFKNIDEAVKASAPILYYGKFMSTFLDFIIVAFVIFMVVRQLARFKKKVEAAPINTKECPQCLSEIPLKANRCKFCTSEVEALTS</sequence>
<dbReference type="Pfam" id="PF01741">
    <property type="entry name" value="MscL"/>
    <property type="match status" value="1"/>
</dbReference>
<dbReference type="PRINTS" id="PR01264">
    <property type="entry name" value="MECHCHANNEL"/>
</dbReference>
<dbReference type="PANTHER" id="PTHR30266:SF2">
    <property type="entry name" value="LARGE-CONDUCTANCE MECHANOSENSITIVE CHANNEL"/>
    <property type="match status" value="1"/>
</dbReference>
<protein>
    <recommendedName>
        <fullName evidence="10">Large-conductance mechanosensitive channel</fullName>
    </recommendedName>
</protein>
<dbReference type="PROSITE" id="PS01327">
    <property type="entry name" value="MSCL"/>
    <property type="match status" value="1"/>
</dbReference>
<dbReference type="InterPro" id="IPR036019">
    <property type="entry name" value="MscL_channel"/>
</dbReference>
<dbReference type="InterPro" id="IPR037673">
    <property type="entry name" value="MSC/AndL"/>
</dbReference>
<feature type="transmembrane region" description="Helical" evidence="10">
    <location>
        <begin position="12"/>
        <end position="31"/>
    </location>
</feature>
<dbReference type="RefSeq" id="WP_155701360.1">
    <property type="nucleotide sequence ID" value="NZ_CP034235.1"/>
</dbReference>
<comment type="subunit">
    <text evidence="10">Homopentamer.</text>
</comment>
<dbReference type="InterPro" id="IPR019823">
    <property type="entry name" value="Mechanosensitive_channel_CS"/>
</dbReference>
<evidence type="ECO:0000256" key="7">
    <source>
        <dbReference type="ARBA" id="ARBA00023065"/>
    </source>
</evidence>
<keyword evidence="7 10" id="KW-0406">Ion transport</keyword>
<evidence type="ECO:0000256" key="1">
    <source>
        <dbReference type="ARBA" id="ARBA00004651"/>
    </source>
</evidence>
<dbReference type="GO" id="GO:0008381">
    <property type="term" value="F:mechanosensitive monoatomic ion channel activity"/>
    <property type="evidence" value="ECO:0007669"/>
    <property type="project" value="UniProtKB-UniRule"/>
</dbReference>
<dbReference type="Proteomes" id="UP000426246">
    <property type="component" value="Chromosome"/>
</dbReference>
<keyword evidence="8 10" id="KW-0472">Membrane</keyword>
<keyword evidence="9 10" id="KW-0407">Ion channel</keyword>
<comment type="subcellular location">
    <subcellularLocation>
        <location evidence="1 10">Cell membrane</location>
        <topology evidence="1 10">Multi-pass membrane protein</topology>
    </subcellularLocation>
</comment>
<dbReference type="Gene3D" id="1.10.1200.120">
    <property type="entry name" value="Large-conductance mechanosensitive channel, MscL, domain 1"/>
    <property type="match status" value="1"/>
</dbReference>
<dbReference type="PANTHER" id="PTHR30266">
    <property type="entry name" value="MECHANOSENSITIVE CHANNEL MSCL"/>
    <property type="match status" value="1"/>
</dbReference>
<keyword evidence="3 10" id="KW-0813">Transport</keyword>
<dbReference type="SUPFAM" id="SSF81330">
    <property type="entry name" value="Gated mechanosensitive channel"/>
    <property type="match status" value="1"/>
</dbReference>
<dbReference type="GO" id="GO:0005886">
    <property type="term" value="C:plasma membrane"/>
    <property type="evidence" value="ECO:0007669"/>
    <property type="project" value="UniProtKB-SubCell"/>
</dbReference>
<dbReference type="KEGG" id="ppsc:EHS13_16275"/>
<proteinExistence type="inferred from homology"/>
<organism evidence="11 12">
    <name type="scientific">Paenibacillus psychroresistens</name>
    <dbReference type="NCBI Taxonomy" id="1778678"/>
    <lineage>
        <taxon>Bacteria</taxon>
        <taxon>Bacillati</taxon>
        <taxon>Bacillota</taxon>
        <taxon>Bacilli</taxon>
        <taxon>Bacillales</taxon>
        <taxon>Paenibacillaceae</taxon>
        <taxon>Paenibacillus</taxon>
    </lineage>
</organism>
<accession>A0A6B8RLD1</accession>
<evidence type="ECO:0000256" key="5">
    <source>
        <dbReference type="ARBA" id="ARBA00022692"/>
    </source>
</evidence>
<gene>
    <name evidence="10 11" type="primary">mscL</name>
    <name evidence="11" type="ORF">EHS13_16275</name>
</gene>
<dbReference type="AlphaFoldDB" id="A0A6B8RLD1"/>
<evidence type="ECO:0000256" key="10">
    <source>
        <dbReference type="HAMAP-Rule" id="MF_00115"/>
    </source>
</evidence>
<evidence type="ECO:0000313" key="11">
    <source>
        <dbReference type="EMBL" id="QGQ96325.1"/>
    </source>
</evidence>